<sequence>MMCDCAECSSGTSGGQQKLIPTTDAEVRRRCDLGAVVLPYINERISELEAGKGKVLTMLLTRFEIVTPGGLLARPILTSLFKNPMYYNDKPYPFNTKTSPIEAIHCSDHFQSIYTQLLCGLYQRHDVTRIQAVYASNLVWAVSFLEHHYDELCHDISSGTLSPKITDPSLRATIINTFMDHPDTVLSDFVKRECSGGNWAGILKRIWPKTKLLQTVVTGSMAPYIPILNHYSGGLPLVSLIYASSECDLGYNLNPICDPYHISYTLMPNLVYFEFIPLNVDTFGPNVETVDLANVVVGQEYELVVTTYNGLFRYRLGDVLCATGFYNSTPQFKIMRRTNVVLSIDVEKTTEVELQGAIDKASEMLKPFDILILDYTSNASINKLPGHYVIYLELMSNNNNNQQNGLGPQVLEQCCLAMENALGLVYRVARRDDFIGPLEILVVSNGTFEKLKDHAISRGVCMNQFKMPRCVQLVSMLELLDSRVVSAHFSPSAPRST</sequence>
<dbReference type="GO" id="GO:0016881">
    <property type="term" value="F:acid-amino acid ligase activity"/>
    <property type="evidence" value="ECO:0007669"/>
    <property type="project" value="TreeGrafter"/>
</dbReference>
<keyword evidence="2" id="KW-0436">Ligase</keyword>
<dbReference type="Pfam" id="PF23571">
    <property type="entry name" value="GH3_M"/>
    <property type="match status" value="1"/>
</dbReference>
<dbReference type="Pfam" id="PF23572">
    <property type="entry name" value="GH3_C"/>
    <property type="match status" value="1"/>
</dbReference>
<organism evidence="5 6">
    <name type="scientific">Saponaria officinalis</name>
    <name type="common">Common soapwort</name>
    <name type="synonym">Lychnis saponaria</name>
    <dbReference type="NCBI Taxonomy" id="3572"/>
    <lineage>
        <taxon>Eukaryota</taxon>
        <taxon>Viridiplantae</taxon>
        <taxon>Streptophyta</taxon>
        <taxon>Embryophyta</taxon>
        <taxon>Tracheophyta</taxon>
        <taxon>Spermatophyta</taxon>
        <taxon>Magnoliopsida</taxon>
        <taxon>eudicotyledons</taxon>
        <taxon>Gunneridae</taxon>
        <taxon>Pentapetalae</taxon>
        <taxon>Caryophyllales</taxon>
        <taxon>Caryophyllaceae</taxon>
        <taxon>Caryophylleae</taxon>
        <taxon>Saponaria</taxon>
    </lineage>
</organism>
<comment type="similarity">
    <text evidence="1">Belongs to the IAA-amido conjugating enzyme family.</text>
</comment>
<evidence type="ECO:0000256" key="1">
    <source>
        <dbReference type="ARBA" id="ARBA00008068"/>
    </source>
</evidence>
<evidence type="ECO:0000259" key="3">
    <source>
        <dbReference type="Pfam" id="PF23571"/>
    </source>
</evidence>
<dbReference type="EMBL" id="JBDFQZ010000009">
    <property type="protein sequence ID" value="KAK9690848.1"/>
    <property type="molecule type" value="Genomic_DNA"/>
</dbReference>
<dbReference type="AlphaFoldDB" id="A0AAW1IMD8"/>
<evidence type="ECO:0000256" key="2">
    <source>
        <dbReference type="ARBA" id="ARBA00022598"/>
    </source>
</evidence>
<keyword evidence="6" id="KW-1185">Reference proteome</keyword>
<feature type="domain" description="GH3 C-terminal" evidence="4">
    <location>
        <begin position="353"/>
        <end position="472"/>
    </location>
</feature>
<evidence type="ECO:0000313" key="6">
    <source>
        <dbReference type="Proteomes" id="UP001443914"/>
    </source>
</evidence>
<dbReference type="Pfam" id="PF03321">
    <property type="entry name" value="GH3"/>
    <property type="match status" value="1"/>
</dbReference>
<dbReference type="PANTHER" id="PTHR31901:SF96">
    <property type="entry name" value="INDOLE-3-ACETIC ACID-AMIDO SYNTHETASE GH3.1-RELATED"/>
    <property type="match status" value="1"/>
</dbReference>
<dbReference type="InterPro" id="IPR004993">
    <property type="entry name" value="GH3"/>
</dbReference>
<dbReference type="InterPro" id="IPR055378">
    <property type="entry name" value="GH3_C"/>
</dbReference>
<dbReference type="PANTHER" id="PTHR31901">
    <property type="entry name" value="GH3 DOMAIN-CONTAINING PROTEIN"/>
    <property type="match status" value="1"/>
</dbReference>
<name>A0AAW1IMD8_SAPOF</name>
<evidence type="ECO:0000313" key="5">
    <source>
        <dbReference type="EMBL" id="KAK9690848.1"/>
    </source>
</evidence>
<protein>
    <submittedName>
        <fullName evidence="5">Uncharacterized protein</fullName>
    </submittedName>
</protein>
<feature type="domain" description="GH3 middle" evidence="3">
    <location>
        <begin position="264"/>
        <end position="337"/>
    </location>
</feature>
<dbReference type="Proteomes" id="UP001443914">
    <property type="component" value="Unassembled WGS sequence"/>
</dbReference>
<evidence type="ECO:0000259" key="4">
    <source>
        <dbReference type="Pfam" id="PF23572"/>
    </source>
</evidence>
<gene>
    <name evidence="5" type="ORF">RND81_09G158100</name>
</gene>
<proteinExistence type="inferred from homology"/>
<reference evidence="5" key="1">
    <citation type="submission" date="2024-03" db="EMBL/GenBank/DDBJ databases">
        <title>WGS assembly of Saponaria officinalis var. Norfolk2.</title>
        <authorList>
            <person name="Jenkins J."/>
            <person name="Shu S."/>
            <person name="Grimwood J."/>
            <person name="Barry K."/>
            <person name="Goodstein D."/>
            <person name="Schmutz J."/>
            <person name="Leebens-Mack J."/>
            <person name="Osbourn A."/>
        </authorList>
    </citation>
    <scope>NUCLEOTIDE SEQUENCE [LARGE SCALE GENOMIC DNA]</scope>
    <source>
        <strain evidence="5">JIC</strain>
    </source>
</reference>
<accession>A0AAW1IMD8</accession>
<dbReference type="InterPro" id="IPR055377">
    <property type="entry name" value="GH3_M"/>
</dbReference>
<comment type="caution">
    <text evidence="5">The sequence shown here is derived from an EMBL/GenBank/DDBJ whole genome shotgun (WGS) entry which is preliminary data.</text>
</comment>
<dbReference type="GO" id="GO:0005737">
    <property type="term" value="C:cytoplasm"/>
    <property type="evidence" value="ECO:0007669"/>
    <property type="project" value="TreeGrafter"/>
</dbReference>